<dbReference type="EMBL" id="VFRP01000007">
    <property type="protein sequence ID" value="TPE51330.1"/>
    <property type="molecule type" value="Genomic_DNA"/>
</dbReference>
<protein>
    <submittedName>
        <fullName evidence="7">RsmB/NOP family class I SAM-dependent RNA methyltransferase</fullName>
    </submittedName>
</protein>
<evidence type="ECO:0000313" key="7">
    <source>
        <dbReference type="EMBL" id="TPE51330.1"/>
    </source>
</evidence>
<accession>A0A501WSJ5</accession>
<evidence type="ECO:0000256" key="5">
    <source>
        <dbReference type="PROSITE-ProRule" id="PRU01023"/>
    </source>
</evidence>
<dbReference type="OrthoDB" id="9810297at2"/>
<evidence type="ECO:0000256" key="2">
    <source>
        <dbReference type="ARBA" id="ARBA00022679"/>
    </source>
</evidence>
<dbReference type="GO" id="GO:0008173">
    <property type="term" value="F:RNA methyltransferase activity"/>
    <property type="evidence" value="ECO:0007669"/>
    <property type="project" value="InterPro"/>
</dbReference>
<proteinExistence type="inferred from homology"/>
<comment type="caution">
    <text evidence="5">Lacks conserved residue(s) required for the propagation of feature annotation.</text>
</comment>
<dbReference type="Gene3D" id="3.40.50.150">
    <property type="entry name" value="Vaccinia Virus protein VP39"/>
    <property type="match status" value="1"/>
</dbReference>
<dbReference type="Pfam" id="PF22458">
    <property type="entry name" value="RsmF-B_ferredox"/>
    <property type="match status" value="1"/>
</dbReference>
<keyword evidence="2 5" id="KW-0808">Transferase</keyword>
<dbReference type="GO" id="GO:0003723">
    <property type="term" value="F:RNA binding"/>
    <property type="evidence" value="ECO:0007669"/>
    <property type="project" value="UniProtKB-UniRule"/>
</dbReference>
<sequence length="401" mass="42661">MTPGARLSAAMELLDPILAGEPAERVLTRWARGSRFAGSKDRAAVRDLVFDGLRRRRSLGWLGGGDTGRAIGLALAAAEGSLDRLCTGDGYDPDPPTPAERARLIGDLARAPEGVRLDFPDFLGPALHAALGADFGEVLEAMRHRAPVDLRVNTLRTNADAATVVLARDGIRVASQPLAGHALRVLENPRAVAASRAYSQGMVELQDVSSQYVAETAGAEPGMTVLDYCAGGGGKTLALAAAMKGRGRLMAWDANPRRMADLPDRARRAGAEVLILSERDHAALGPVCDLVLVDAPCSGTGAWRRKPEGKWRLTPEEVASYPPLQDAILDEAATRARPGGLLTYATCSLLRAENEERAEAFAARHPGWLVLGDRRLSPVDGGDGFYMARFRAPEGTPAPRS</sequence>
<dbReference type="AlphaFoldDB" id="A0A501WSJ5"/>
<evidence type="ECO:0000256" key="1">
    <source>
        <dbReference type="ARBA" id="ARBA00022603"/>
    </source>
</evidence>
<keyword evidence="3 5" id="KW-0949">S-adenosyl-L-methionine</keyword>
<dbReference type="PROSITE" id="PS51686">
    <property type="entry name" value="SAM_MT_RSMB_NOP"/>
    <property type="match status" value="1"/>
</dbReference>
<dbReference type="Proteomes" id="UP000319255">
    <property type="component" value="Unassembled WGS sequence"/>
</dbReference>
<keyword evidence="4 5" id="KW-0694">RNA-binding</keyword>
<dbReference type="InterPro" id="IPR023267">
    <property type="entry name" value="RCMT"/>
</dbReference>
<evidence type="ECO:0000313" key="8">
    <source>
        <dbReference type="Proteomes" id="UP000319255"/>
    </source>
</evidence>
<evidence type="ECO:0000259" key="6">
    <source>
        <dbReference type="PROSITE" id="PS51686"/>
    </source>
</evidence>
<keyword evidence="1 5" id="KW-0489">Methyltransferase</keyword>
<evidence type="ECO:0000256" key="3">
    <source>
        <dbReference type="ARBA" id="ARBA00022691"/>
    </source>
</evidence>
<feature type="binding site" evidence="5">
    <location>
        <position position="253"/>
    </location>
    <ligand>
        <name>S-adenosyl-L-methionine</name>
        <dbReference type="ChEBI" id="CHEBI:59789"/>
    </ligand>
</feature>
<feature type="binding site" evidence="5">
    <location>
        <position position="294"/>
    </location>
    <ligand>
        <name>S-adenosyl-L-methionine</name>
        <dbReference type="ChEBI" id="CHEBI:59789"/>
    </ligand>
</feature>
<dbReference type="InterPro" id="IPR001678">
    <property type="entry name" value="MeTrfase_RsmB-F_NOP2_dom"/>
</dbReference>
<dbReference type="RefSeq" id="WP_140453766.1">
    <property type="nucleotide sequence ID" value="NZ_VFRP01000007.1"/>
</dbReference>
<dbReference type="GO" id="GO:0001510">
    <property type="term" value="P:RNA methylation"/>
    <property type="evidence" value="ECO:0007669"/>
    <property type="project" value="InterPro"/>
</dbReference>
<feature type="active site" description="Nucleophile" evidence="5">
    <location>
        <position position="347"/>
    </location>
</feature>
<comment type="similarity">
    <text evidence="5">Belongs to the class I-like SAM-binding methyltransferase superfamily. RsmB/NOP family.</text>
</comment>
<dbReference type="PANTHER" id="PTHR22807">
    <property type="entry name" value="NOP2 YEAST -RELATED NOL1/NOP2/FMU SUN DOMAIN-CONTAINING"/>
    <property type="match status" value="1"/>
</dbReference>
<dbReference type="InterPro" id="IPR054728">
    <property type="entry name" value="RsmB-like_ferredoxin"/>
</dbReference>
<feature type="domain" description="SAM-dependent MTase RsmB/NOP-type" evidence="6">
    <location>
        <begin position="138"/>
        <end position="401"/>
    </location>
</feature>
<dbReference type="InterPro" id="IPR049560">
    <property type="entry name" value="MeTrfase_RsmB-F_NOP2_cat"/>
</dbReference>
<name>A0A501WSJ5_9RHOB</name>
<dbReference type="SUPFAM" id="SSF53335">
    <property type="entry name" value="S-adenosyl-L-methionine-dependent methyltransferases"/>
    <property type="match status" value="1"/>
</dbReference>
<dbReference type="PANTHER" id="PTHR22807:SF53">
    <property type="entry name" value="RIBOSOMAL RNA SMALL SUBUNIT METHYLTRANSFERASE B-RELATED"/>
    <property type="match status" value="1"/>
</dbReference>
<organism evidence="7 8">
    <name type="scientific">Amaricoccus solimangrovi</name>
    <dbReference type="NCBI Taxonomy" id="2589815"/>
    <lineage>
        <taxon>Bacteria</taxon>
        <taxon>Pseudomonadati</taxon>
        <taxon>Pseudomonadota</taxon>
        <taxon>Alphaproteobacteria</taxon>
        <taxon>Rhodobacterales</taxon>
        <taxon>Paracoccaceae</taxon>
        <taxon>Amaricoccus</taxon>
    </lineage>
</organism>
<comment type="caution">
    <text evidence="7">The sequence shown here is derived from an EMBL/GenBank/DDBJ whole genome shotgun (WGS) entry which is preliminary data.</text>
</comment>
<evidence type="ECO:0000256" key="4">
    <source>
        <dbReference type="ARBA" id="ARBA00022884"/>
    </source>
</evidence>
<gene>
    <name evidence="7" type="ORF">FJM51_08785</name>
</gene>
<dbReference type="Pfam" id="PF01189">
    <property type="entry name" value="Methyltr_RsmB-F"/>
    <property type="match status" value="1"/>
</dbReference>
<dbReference type="InterPro" id="IPR029063">
    <property type="entry name" value="SAM-dependent_MTases_sf"/>
</dbReference>
<keyword evidence="8" id="KW-1185">Reference proteome</keyword>
<reference evidence="7 8" key="1">
    <citation type="submission" date="2019-06" db="EMBL/GenBank/DDBJ databases">
        <title>A novel bacterium of genus Amaricoccus, isolated from marine sediment.</title>
        <authorList>
            <person name="Huang H."/>
            <person name="Mo K."/>
            <person name="Hu Y."/>
        </authorList>
    </citation>
    <scope>NUCLEOTIDE SEQUENCE [LARGE SCALE GENOMIC DNA]</scope>
    <source>
        <strain evidence="7 8">HB172011</strain>
    </source>
</reference>
<dbReference type="PRINTS" id="PR02008">
    <property type="entry name" value="RCMTFAMILY"/>
</dbReference>